<comment type="caution">
    <text evidence="2">The sequence shown here is derived from an EMBL/GenBank/DDBJ whole genome shotgun (WGS) entry which is preliminary data.</text>
</comment>
<sequence length="195" mass="21457">MASTVEARIYDCDGNWGTRGFRKASLASPVSAFHFVAHANVDNLGGDGQPPTNHWTLLLQTDTHAAVRLDMSPGDIGRPGMLILEDVKDTSASPADASFPDDRIHVVSVPVISESETTVEHILALIVREGRDNYIFAPVGEGCRFWLYTFAHDLGVEDIISFEDAERVHTALPKYYLYPPGTPAVQRPMAEGRFF</sequence>
<reference evidence="2 3" key="1">
    <citation type="journal article" date="2019" name="New Phytol.">
        <title>Comparative genomics reveals unique wood-decay strategies and fruiting body development in the Schizophyllaceae.</title>
        <authorList>
            <person name="Almasi E."/>
            <person name="Sahu N."/>
            <person name="Krizsan K."/>
            <person name="Balint B."/>
            <person name="Kovacs G.M."/>
            <person name="Kiss B."/>
            <person name="Cseklye J."/>
            <person name="Drula E."/>
            <person name="Henrissat B."/>
            <person name="Nagy I."/>
            <person name="Chovatia M."/>
            <person name="Adam C."/>
            <person name="LaButti K."/>
            <person name="Lipzen A."/>
            <person name="Riley R."/>
            <person name="Grigoriev I.V."/>
            <person name="Nagy L.G."/>
        </authorList>
    </citation>
    <scope>NUCLEOTIDE SEQUENCE [LARGE SCALE GENOMIC DNA]</scope>
    <source>
        <strain evidence="2 3">NL-1724</strain>
    </source>
</reference>
<accession>A0A550CGQ2</accession>
<name>A0A550CGQ2_9AGAR</name>
<organism evidence="2 3">
    <name type="scientific">Schizophyllum amplum</name>
    <dbReference type="NCBI Taxonomy" id="97359"/>
    <lineage>
        <taxon>Eukaryota</taxon>
        <taxon>Fungi</taxon>
        <taxon>Dikarya</taxon>
        <taxon>Basidiomycota</taxon>
        <taxon>Agaricomycotina</taxon>
        <taxon>Agaricomycetes</taxon>
        <taxon>Agaricomycetidae</taxon>
        <taxon>Agaricales</taxon>
        <taxon>Schizophyllaceae</taxon>
        <taxon>Schizophyllum</taxon>
    </lineage>
</organism>
<dbReference type="InterPro" id="IPR056672">
    <property type="entry name" value="DUF7770"/>
</dbReference>
<protein>
    <recommendedName>
        <fullName evidence="1">DUF7770 domain-containing protein</fullName>
    </recommendedName>
</protein>
<dbReference type="STRING" id="97359.A0A550CGQ2"/>
<dbReference type="OrthoDB" id="3527137at2759"/>
<feature type="domain" description="DUF7770" evidence="1">
    <location>
        <begin position="33"/>
        <end position="195"/>
    </location>
</feature>
<evidence type="ECO:0000313" key="3">
    <source>
        <dbReference type="Proteomes" id="UP000320762"/>
    </source>
</evidence>
<dbReference type="Pfam" id="PF24968">
    <property type="entry name" value="DUF7770"/>
    <property type="match status" value="1"/>
</dbReference>
<dbReference type="EMBL" id="VDMD01000008">
    <property type="protein sequence ID" value="TRM63988.1"/>
    <property type="molecule type" value="Genomic_DNA"/>
</dbReference>
<proteinExistence type="predicted"/>
<evidence type="ECO:0000259" key="1">
    <source>
        <dbReference type="Pfam" id="PF24968"/>
    </source>
</evidence>
<evidence type="ECO:0000313" key="2">
    <source>
        <dbReference type="EMBL" id="TRM63988.1"/>
    </source>
</evidence>
<keyword evidence="3" id="KW-1185">Reference proteome</keyword>
<dbReference type="Proteomes" id="UP000320762">
    <property type="component" value="Unassembled WGS sequence"/>
</dbReference>
<dbReference type="AlphaFoldDB" id="A0A550CGQ2"/>
<gene>
    <name evidence="2" type="ORF">BD626DRAFT_493419</name>
</gene>